<dbReference type="Proteomes" id="UP000009026">
    <property type="component" value="Chromosome"/>
</dbReference>
<dbReference type="SMART" id="SM00387">
    <property type="entry name" value="HATPase_c"/>
    <property type="match status" value="1"/>
</dbReference>
<gene>
    <name evidence="11" type="ORF">A176_002626</name>
</gene>
<feature type="transmembrane region" description="Helical" evidence="9">
    <location>
        <begin position="185"/>
        <end position="209"/>
    </location>
</feature>
<dbReference type="STRING" id="1297742.A176_002626"/>
<keyword evidence="12" id="KW-1185">Reference proteome</keyword>
<protein>
    <recommendedName>
        <fullName evidence="2">histidine kinase</fullName>
        <ecNumber evidence="2">2.7.13.3</ecNumber>
    </recommendedName>
</protein>
<dbReference type="GO" id="GO:0000155">
    <property type="term" value="F:phosphorelay sensor kinase activity"/>
    <property type="evidence" value="ECO:0007669"/>
    <property type="project" value="InterPro"/>
</dbReference>
<dbReference type="eggNOG" id="COG4191">
    <property type="taxonomic scope" value="Bacteria"/>
</dbReference>
<dbReference type="InterPro" id="IPR003661">
    <property type="entry name" value="HisK_dim/P_dom"/>
</dbReference>
<keyword evidence="9" id="KW-0812">Transmembrane</keyword>
<reference evidence="11 12" key="1">
    <citation type="journal article" date="2016" name="PLoS ONE">
        <title>Complete Genome Sequence and Comparative Genomics of a Novel Myxobacterium Myxococcus hansupus.</title>
        <authorList>
            <person name="Sharma G."/>
            <person name="Narwani T."/>
            <person name="Subramanian S."/>
        </authorList>
    </citation>
    <scope>NUCLEOTIDE SEQUENCE [LARGE SCALE GENOMIC DNA]</scope>
    <source>
        <strain evidence="12">mixupus</strain>
    </source>
</reference>
<evidence type="ECO:0000256" key="3">
    <source>
        <dbReference type="ARBA" id="ARBA00022553"/>
    </source>
</evidence>
<dbReference type="InterPro" id="IPR036097">
    <property type="entry name" value="HisK_dim/P_sf"/>
</dbReference>
<keyword evidence="3" id="KW-0597">Phosphoprotein</keyword>
<dbReference type="AlphaFoldDB" id="A0A0H4WSC8"/>
<keyword evidence="8" id="KW-0902">Two-component regulatory system</keyword>
<dbReference type="Gene3D" id="3.30.450.20">
    <property type="entry name" value="PAS domain"/>
    <property type="match status" value="1"/>
</dbReference>
<keyword evidence="6" id="KW-0418">Kinase</keyword>
<evidence type="ECO:0000256" key="6">
    <source>
        <dbReference type="ARBA" id="ARBA00022777"/>
    </source>
</evidence>
<dbReference type="CDD" id="cd00082">
    <property type="entry name" value="HisKA"/>
    <property type="match status" value="1"/>
</dbReference>
<dbReference type="Gene3D" id="3.30.565.10">
    <property type="entry name" value="Histidine kinase-like ATPase, C-terminal domain"/>
    <property type="match status" value="1"/>
</dbReference>
<dbReference type="Pfam" id="PF00512">
    <property type="entry name" value="HisKA"/>
    <property type="match status" value="1"/>
</dbReference>
<dbReference type="Pfam" id="PF02518">
    <property type="entry name" value="HATPase_c"/>
    <property type="match status" value="1"/>
</dbReference>
<sequence length="548" mass="59137">MGKQVARAPVLAQMTDAARRALARPPGDVTMSPPVEDGGSDGLRVMATALPLDDSGRPGGAVAVLVDTTSFFMPLRIVTSDPDARLLLLGAYGQPTSASDATLVDWFRRLELERSLVPGFTELIARMREGERGAFPLRAEEAERLGLGRSEAIAVFTPIRVRGGSHWSAATLVSTATLRSHQQALIWRLLAAALLVALFLVTFAVYVVLAQRRAAALRESRQHADQLAHLHDKTQKILDHIPSGVLALTADGRISAVNQVLRARMPPDAIHAPLESAFPQAPGPVVARIRALVAAAASESRAHSVLGETLVLFGEEGRFNLHAVPLEARHPEVQTLLVVEDLSNVRALETQLLRAEKLATVGVLAAGIAHEIGTPLGVVRGRAEYVLSKLGKEHPQGPGIAVIIEQIDRVSRTLRQLLDFSRLQPTAVRPVPLDAILRDVHELLRVEVERRQIHLEMEVPASLPPLAADPDQLQQVLVNLALNACHACGEGGRVTLSASMSEGPGVEPWGLVSLSIRDDGCGIPREHLNQVFDPFFTTKKRGRARGWA</sequence>
<evidence type="ECO:0000259" key="10">
    <source>
        <dbReference type="PROSITE" id="PS50109"/>
    </source>
</evidence>
<evidence type="ECO:0000256" key="2">
    <source>
        <dbReference type="ARBA" id="ARBA00012438"/>
    </source>
</evidence>
<dbReference type="PATRIC" id="fig|1297742.4.peg.2652"/>
<proteinExistence type="predicted"/>
<dbReference type="InterPro" id="IPR013656">
    <property type="entry name" value="PAS_4"/>
</dbReference>
<evidence type="ECO:0000256" key="8">
    <source>
        <dbReference type="ARBA" id="ARBA00023012"/>
    </source>
</evidence>
<evidence type="ECO:0000256" key="9">
    <source>
        <dbReference type="SAM" id="Phobius"/>
    </source>
</evidence>
<keyword evidence="4" id="KW-0808">Transferase</keyword>
<comment type="catalytic activity">
    <reaction evidence="1">
        <text>ATP + protein L-histidine = ADP + protein N-phospho-L-histidine.</text>
        <dbReference type="EC" id="2.7.13.3"/>
    </reaction>
</comment>
<keyword evidence="5" id="KW-0547">Nucleotide-binding</keyword>
<dbReference type="EC" id="2.7.13.3" evidence="2"/>
<dbReference type="Pfam" id="PF08448">
    <property type="entry name" value="PAS_4"/>
    <property type="match status" value="1"/>
</dbReference>
<keyword evidence="7" id="KW-0067">ATP-binding</keyword>
<feature type="domain" description="Histidine kinase" evidence="10">
    <location>
        <begin position="367"/>
        <end position="548"/>
    </location>
</feature>
<dbReference type="PANTHER" id="PTHR43065">
    <property type="entry name" value="SENSOR HISTIDINE KINASE"/>
    <property type="match status" value="1"/>
</dbReference>
<dbReference type="Gene3D" id="1.10.287.130">
    <property type="match status" value="1"/>
</dbReference>
<dbReference type="InterPro" id="IPR005467">
    <property type="entry name" value="His_kinase_dom"/>
</dbReference>
<dbReference type="SUPFAM" id="SSF55874">
    <property type="entry name" value="ATPase domain of HSP90 chaperone/DNA topoisomerase II/histidine kinase"/>
    <property type="match status" value="1"/>
</dbReference>
<evidence type="ECO:0000256" key="7">
    <source>
        <dbReference type="ARBA" id="ARBA00022840"/>
    </source>
</evidence>
<dbReference type="SUPFAM" id="SSF47384">
    <property type="entry name" value="Homodimeric domain of signal transducing histidine kinase"/>
    <property type="match status" value="1"/>
</dbReference>
<dbReference type="EMBL" id="CP012109">
    <property type="protein sequence ID" value="AKQ65714.1"/>
    <property type="molecule type" value="Genomic_DNA"/>
</dbReference>
<keyword evidence="9" id="KW-0472">Membrane</keyword>
<dbReference type="PROSITE" id="PS50109">
    <property type="entry name" value="HIS_KIN"/>
    <property type="match status" value="1"/>
</dbReference>
<dbReference type="InterPro" id="IPR036890">
    <property type="entry name" value="HATPase_C_sf"/>
</dbReference>
<dbReference type="SMART" id="SM00388">
    <property type="entry name" value="HisKA"/>
    <property type="match status" value="1"/>
</dbReference>
<dbReference type="InterPro" id="IPR003594">
    <property type="entry name" value="HATPase_dom"/>
</dbReference>
<organism evidence="11 12">
    <name type="scientific">Pseudomyxococcus hansupus</name>
    <dbReference type="NCBI Taxonomy" id="1297742"/>
    <lineage>
        <taxon>Bacteria</taxon>
        <taxon>Pseudomonadati</taxon>
        <taxon>Myxococcota</taxon>
        <taxon>Myxococcia</taxon>
        <taxon>Myxococcales</taxon>
        <taxon>Cystobacterineae</taxon>
        <taxon>Myxococcaceae</taxon>
        <taxon>Pseudomyxococcus</taxon>
    </lineage>
</organism>
<accession>A0A0H4WSC8</accession>
<evidence type="ECO:0000256" key="1">
    <source>
        <dbReference type="ARBA" id="ARBA00000085"/>
    </source>
</evidence>
<keyword evidence="9" id="KW-1133">Transmembrane helix</keyword>
<evidence type="ECO:0000256" key="5">
    <source>
        <dbReference type="ARBA" id="ARBA00022741"/>
    </source>
</evidence>
<evidence type="ECO:0000313" key="11">
    <source>
        <dbReference type="EMBL" id="AKQ65714.1"/>
    </source>
</evidence>
<dbReference type="KEGG" id="mym:A176_002626"/>
<dbReference type="PANTHER" id="PTHR43065:SF10">
    <property type="entry name" value="PEROXIDE STRESS-ACTIVATED HISTIDINE KINASE MAK3"/>
    <property type="match status" value="1"/>
</dbReference>
<dbReference type="GO" id="GO:0005524">
    <property type="term" value="F:ATP binding"/>
    <property type="evidence" value="ECO:0007669"/>
    <property type="project" value="UniProtKB-KW"/>
</dbReference>
<evidence type="ECO:0000256" key="4">
    <source>
        <dbReference type="ARBA" id="ARBA00022679"/>
    </source>
</evidence>
<evidence type="ECO:0000313" key="12">
    <source>
        <dbReference type="Proteomes" id="UP000009026"/>
    </source>
</evidence>
<name>A0A0H4WSC8_9BACT</name>